<evidence type="ECO:0000313" key="2">
    <source>
        <dbReference type="Proteomes" id="UP001165587"/>
    </source>
</evidence>
<proteinExistence type="predicted"/>
<organism evidence="1 2">
    <name type="scientific">Herbiconiux oxytropis</name>
    <dbReference type="NCBI Taxonomy" id="2970915"/>
    <lineage>
        <taxon>Bacteria</taxon>
        <taxon>Bacillati</taxon>
        <taxon>Actinomycetota</taxon>
        <taxon>Actinomycetes</taxon>
        <taxon>Micrococcales</taxon>
        <taxon>Microbacteriaceae</taxon>
        <taxon>Herbiconiux</taxon>
    </lineage>
</organism>
<dbReference type="Proteomes" id="UP001165587">
    <property type="component" value="Unassembled WGS sequence"/>
</dbReference>
<reference evidence="1" key="1">
    <citation type="submission" date="2022-08" db="EMBL/GenBank/DDBJ databases">
        <authorList>
            <person name="Deng Y."/>
            <person name="Han X.-F."/>
            <person name="Zhang Y.-Q."/>
        </authorList>
    </citation>
    <scope>NUCLEOTIDE SEQUENCE</scope>
    <source>
        <strain evidence="1">CPCC 203407</strain>
    </source>
</reference>
<gene>
    <name evidence="1" type="ORF">N1028_03895</name>
</gene>
<accession>A0AA42BTC8</accession>
<dbReference type="RefSeq" id="WP_259525507.1">
    <property type="nucleotide sequence ID" value="NZ_JANLCK010000002.1"/>
</dbReference>
<dbReference type="EMBL" id="JANLCK010000002">
    <property type="protein sequence ID" value="MCS5725031.1"/>
    <property type="molecule type" value="Genomic_DNA"/>
</dbReference>
<comment type="caution">
    <text evidence="1">The sequence shown here is derived from an EMBL/GenBank/DDBJ whole genome shotgun (WGS) entry which is preliminary data.</text>
</comment>
<dbReference type="AlphaFoldDB" id="A0AA42BTC8"/>
<sequence>MRAGRPIGAAAAIGVVAAVVLGAVLPAAALQLDRIEGRLPDAGVLVKFDTPHYKPNPGSIMADLPYVTTPTCGAPVMLGLRGATRQFTLSSGWIRPGNLTFVHVDSHEPYIRGDITFWVNGRQLGTCSAIPVADRGFRGGLWF</sequence>
<name>A0AA42BTC8_9MICO</name>
<evidence type="ECO:0000313" key="1">
    <source>
        <dbReference type="EMBL" id="MCS5725031.1"/>
    </source>
</evidence>
<keyword evidence="2" id="KW-1185">Reference proteome</keyword>
<protein>
    <submittedName>
        <fullName evidence="1">Uncharacterized protein</fullName>
    </submittedName>
</protein>